<dbReference type="STRING" id="180498.A0A067JTE7"/>
<proteinExistence type="inferred from homology"/>
<dbReference type="OrthoDB" id="1929108at2759"/>
<protein>
    <recommendedName>
        <fullName evidence="6">Protein SCAR</fullName>
    </recommendedName>
    <alternativeName>
        <fullName evidence="6">Protein WAVE</fullName>
    </alternativeName>
</protein>
<dbReference type="FunFam" id="1.20.5.340:FF:000045">
    <property type="entry name" value="SCAR family protein"/>
    <property type="match status" value="1"/>
</dbReference>
<evidence type="ECO:0000256" key="3">
    <source>
        <dbReference type="ARBA" id="ARBA00022490"/>
    </source>
</evidence>
<feature type="region of interest" description="Disordered" evidence="7">
    <location>
        <begin position="1056"/>
        <end position="1079"/>
    </location>
</feature>
<evidence type="ECO:0000256" key="5">
    <source>
        <dbReference type="ARBA" id="ARBA00055640"/>
    </source>
</evidence>
<evidence type="ECO:0000256" key="4">
    <source>
        <dbReference type="ARBA" id="ARBA00023212"/>
    </source>
</evidence>
<dbReference type="GO" id="GO:0034237">
    <property type="term" value="F:protein kinase A regulatory subunit binding"/>
    <property type="evidence" value="ECO:0007669"/>
    <property type="project" value="TreeGrafter"/>
</dbReference>
<feature type="region of interest" description="Disordered" evidence="7">
    <location>
        <begin position="1377"/>
        <end position="1443"/>
    </location>
</feature>
<dbReference type="Proteomes" id="UP000027138">
    <property type="component" value="Unassembled WGS sequence"/>
</dbReference>
<evidence type="ECO:0000259" key="8">
    <source>
        <dbReference type="PROSITE" id="PS51082"/>
    </source>
</evidence>
<feature type="compositionally biased region" description="Low complexity" evidence="7">
    <location>
        <begin position="1415"/>
        <end position="1427"/>
    </location>
</feature>
<dbReference type="PANTHER" id="PTHR12902">
    <property type="entry name" value="WASP-1"/>
    <property type="match status" value="1"/>
</dbReference>
<dbReference type="EMBL" id="KK915374">
    <property type="protein sequence ID" value="KDP22809.1"/>
    <property type="molecule type" value="Genomic_DNA"/>
</dbReference>
<feature type="domain" description="WH2" evidence="8">
    <location>
        <begin position="1474"/>
        <end position="1492"/>
    </location>
</feature>
<dbReference type="Gene3D" id="1.20.5.340">
    <property type="match status" value="1"/>
</dbReference>
<sequence>MPLARYQIRNEYSLADPELYKAADRDDPEALLEGVAMAGLVGVLRQLGDLAEFAAEVFHDLHEEVMATAARGHGLMARVQQLEAEVPSIEKAFLSQTDQSPFFSNTGVDWHPNLRMEQNLVTRGDLPRFVMDSYEECRGPPRLFLLDKFDVAGAGACLKRYTDPSFFRVEAASSGILTIDVQREKKIRKVKKKGTRWRNGETTPEVPTSHAKLHQLFLEERVENAHSDPNRLVKLKRRQLNGSPFDLKPGKSYMEKFLGTPSPEHRVICEVSVNPSPPKLTFDNSCESGLEILDIGVVSPPEKSSHGRDATHSSPIAQEILLKPFAHELDGENINREIVKVPDSIAGGEGDESSYVIHKMAIKDELAIEGDEKIEGSLDGDHSDDLMSEVDNYMDALTNVESEMETDNEYKPKTNQGVLKVGRHETFSDANEDHMDVQANFSDSQSYGNSSISDDGKSSFKKGKYSVSYSDSLSNFTENTISDNEGAGKFLPSEDSTAEIVNSTSGVVETLGTQSSELLVFNNKCMQEEAISNAGKASCSSHLSDSDLQPSVPSSNSVVVSLAEAKLDEMTTDCVKLSPESPEIDQSGVGLPHSFTGSSDDTFQTMHNNMLAASSEGCLVEELDHKDPKDFVHTPKMPDFVEEDNDVSLNEALQTDLNGDGIHDENLVKGKMDSPPSVMAPSKEQFSCSVLPEIDVGSDGTLVSESVDVVKPVHRDSEVDSIIGATGVSSENPMSMVETLEADIIKEHQCSDIEVDVSQVTDGLTGVTCSDENMSLEEISGAGGNEEVGTFTSNVNVLGEDSVPFERRANYSDNVLDEHVNLDEDLGASLVTSVVATNANDGVNSAGCPSTGLVFSSSGNLVDIQETHLGNESPHQKALGFNEGVLPEFHTEPVEQKEVKQLEFAPVDSASSPHKSASDDHSNFEVLELVCESALTDQVQNCSYMGDVRAVPSAEPLDQELESCWRHSAVIGEDAGCSLTCYEPQVETSLEHFMELPVDQNSVESAHAVMDEEKSLSLILHSSPPQQLEEPGVPSEQSLGLQSDHLDTGCLQVGEASSKSADMRSGKNSASLNVQSSPACQLGEPGVLSEQSLELRSIHLNSGGLQVDEARSKSSDMQSEQIHTMSDVSWERYPDASSKQDAIPNQELLMPSASQDNDTMLSRNPFDSGFPSLGPFPQNLEEMPPLPPLPPMQWRIGKFQPALPSSQVEEIGPGEGTFLPIQPFKADEKSRSDFLSSDREIMQLPNPFVSFAEADIERSDHLYAESVENCLQPTRGSLELPTVVSDANSQQTSHSSEGTQLMNPFLTLPEITNERPEDGFLTSGGRPIGSSPDMSSAVVTAEHTSIGCDPVPSHGPPVKLLNQATPESIVEAETPEYNVQNSEGEEKNSLDKPASPPTMLEDQPQHDSETLQRETTWLPTTLALPPTYEVGKANGSKLPRPRNPLIDAVAAHDKSKLRRVTERVRPQIGPKVDERDSLLEQIRTKSFNLKPAAATRPSIQGIQGPKTNLKVAAILEKANAIRQALAGSDEDDDTDSWSDS</sequence>
<dbReference type="GO" id="GO:0030036">
    <property type="term" value="P:actin cytoskeleton organization"/>
    <property type="evidence" value="ECO:0007669"/>
    <property type="project" value="UniProtKB-UniRule"/>
</dbReference>
<evidence type="ECO:0000313" key="9">
    <source>
        <dbReference type="EMBL" id="KDP22809.1"/>
    </source>
</evidence>
<keyword evidence="6" id="KW-0009">Actin-binding</keyword>
<dbReference type="GO" id="GO:0005737">
    <property type="term" value="C:cytoplasm"/>
    <property type="evidence" value="ECO:0007669"/>
    <property type="project" value="UniProtKB-ARBA"/>
</dbReference>
<feature type="region of interest" description="Disordered" evidence="7">
    <location>
        <begin position="441"/>
        <end position="460"/>
    </location>
</feature>
<dbReference type="KEGG" id="jcu:105648074"/>
<comment type="function">
    <text evidence="5">Involved in regulation of actin and microtubule organization. Part of a WAVE complex that activates the Arp2/3 complex. Regulates trichome branch positioning and expansion.</text>
</comment>
<accession>A0A067JTE7</accession>
<dbReference type="GO" id="GO:0071933">
    <property type="term" value="F:Arp2/3 complex binding"/>
    <property type="evidence" value="ECO:0007669"/>
    <property type="project" value="TreeGrafter"/>
</dbReference>
<reference evidence="9 10" key="1">
    <citation type="journal article" date="2014" name="PLoS ONE">
        <title>Global Analysis of Gene Expression Profiles in Physic Nut (Jatropha curcas L.) Seedlings Exposed to Salt Stress.</title>
        <authorList>
            <person name="Zhang L."/>
            <person name="Zhang C."/>
            <person name="Wu P."/>
            <person name="Chen Y."/>
            <person name="Li M."/>
            <person name="Jiang H."/>
            <person name="Wu G."/>
        </authorList>
    </citation>
    <scope>NUCLEOTIDE SEQUENCE [LARGE SCALE GENOMIC DNA]</scope>
    <source>
        <strain evidence="10">cv. GZQX0401</strain>
        <tissue evidence="9">Young leaves</tissue>
    </source>
</reference>
<dbReference type="GO" id="GO:0003779">
    <property type="term" value="F:actin binding"/>
    <property type="evidence" value="ECO:0007669"/>
    <property type="project" value="UniProtKB-UniRule"/>
</dbReference>
<feature type="compositionally biased region" description="Basic and acidic residues" evidence="7">
    <location>
        <begin position="1403"/>
        <end position="1412"/>
    </location>
</feature>
<comment type="subcellular location">
    <subcellularLocation>
        <location evidence="1 6">Cytoplasm</location>
        <location evidence="1 6">Cytoskeleton</location>
    </subcellularLocation>
</comment>
<evidence type="ECO:0000256" key="1">
    <source>
        <dbReference type="ARBA" id="ARBA00004245"/>
    </source>
</evidence>
<comment type="similarity">
    <text evidence="2 6">Belongs to the SCAR/WAVE family.</text>
</comment>
<keyword evidence="10" id="KW-1185">Reference proteome</keyword>
<organism evidence="9 10">
    <name type="scientific">Jatropha curcas</name>
    <name type="common">Barbados nut</name>
    <dbReference type="NCBI Taxonomy" id="180498"/>
    <lineage>
        <taxon>Eukaryota</taxon>
        <taxon>Viridiplantae</taxon>
        <taxon>Streptophyta</taxon>
        <taxon>Embryophyta</taxon>
        <taxon>Tracheophyta</taxon>
        <taxon>Spermatophyta</taxon>
        <taxon>Magnoliopsida</taxon>
        <taxon>eudicotyledons</taxon>
        <taxon>Gunneridae</taxon>
        <taxon>Pentapetalae</taxon>
        <taxon>rosids</taxon>
        <taxon>fabids</taxon>
        <taxon>Malpighiales</taxon>
        <taxon>Euphorbiaceae</taxon>
        <taxon>Crotonoideae</taxon>
        <taxon>Jatropheae</taxon>
        <taxon>Jatropha</taxon>
    </lineage>
</organism>
<dbReference type="InterPro" id="IPR003124">
    <property type="entry name" value="WH2_dom"/>
</dbReference>
<gene>
    <name evidence="9" type="ORF">JCGZ_00396</name>
</gene>
<dbReference type="PROSITE" id="PS51082">
    <property type="entry name" value="WH2"/>
    <property type="match status" value="1"/>
</dbReference>
<dbReference type="GO" id="GO:2000601">
    <property type="term" value="P:positive regulation of Arp2/3 complex-mediated actin nucleation"/>
    <property type="evidence" value="ECO:0007669"/>
    <property type="project" value="TreeGrafter"/>
</dbReference>
<keyword evidence="3 6" id="KW-0963">Cytoplasm</keyword>
<dbReference type="Gene3D" id="6.10.280.150">
    <property type="match status" value="2"/>
</dbReference>
<evidence type="ECO:0000256" key="7">
    <source>
        <dbReference type="SAM" id="MobiDB-lite"/>
    </source>
</evidence>
<keyword evidence="4 6" id="KW-0206">Cytoskeleton</keyword>
<dbReference type="PANTHER" id="PTHR12902:SF1">
    <property type="entry name" value="WISKOTT-ALDRICH SYNDROME PROTEIN FAMILY MEMBER"/>
    <property type="match status" value="1"/>
</dbReference>
<name>A0A067JTE7_JATCU</name>
<evidence type="ECO:0000256" key="2">
    <source>
        <dbReference type="ARBA" id="ARBA00006993"/>
    </source>
</evidence>
<evidence type="ECO:0000313" key="10">
    <source>
        <dbReference type="Proteomes" id="UP000027138"/>
    </source>
</evidence>
<dbReference type="GO" id="GO:0005856">
    <property type="term" value="C:cytoskeleton"/>
    <property type="evidence" value="ECO:0007669"/>
    <property type="project" value="UniProtKB-SubCell"/>
</dbReference>
<dbReference type="InterPro" id="IPR028288">
    <property type="entry name" value="SCAR/WAVE_fam"/>
</dbReference>
<evidence type="ECO:0000256" key="6">
    <source>
        <dbReference type="RuleBase" id="RU367034"/>
    </source>
</evidence>